<evidence type="ECO:0000313" key="6">
    <source>
        <dbReference type="EMBL" id="XBX79712.1"/>
    </source>
</evidence>
<dbReference type="AlphaFoldDB" id="A0AAU7W1S8"/>
<dbReference type="InterPro" id="IPR011060">
    <property type="entry name" value="RibuloseP-bd_barrel"/>
</dbReference>
<dbReference type="SUPFAM" id="SSF51366">
    <property type="entry name" value="Ribulose-phoshate binding barrel"/>
    <property type="match status" value="1"/>
</dbReference>
<dbReference type="RefSeq" id="WP_282213861.1">
    <property type="nucleotide sequence ID" value="NZ_CP158357.1"/>
</dbReference>
<evidence type="ECO:0000256" key="5">
    <source>
        <dbReference type="RuleBase" id="RU003657"/>
    </source>
</evidence>
<keyword evidence="2 5" id="KW-0028">Amino-acid biosynthesis</keyword>
<dbReference type="GO" id="GO:0000105">
    <property type="term" value="P:L-histidine biosynthetic process"/>
    <property type="evidence" value="ECO:0007669"/>
    <property type="project" value="UniProtKB-KW"/>
</dbReference>
<dbReference type="InterPro" id="IPR006062">
    <property type="entry name" value="His_biosynth"/>
</dbReference>
<comment type="similarity">
    <text evidence="1 5">Belongs to the HisA/HisF family.</text>
</comment>
<evidence type="ECO:0000256" key="4">
    <source>
        <dbReference type="ARBA" id="ARBA00029440"/>
    </source>
</evidence>
<gene>
    <name evidence="6" type="ORF">ABS642_06400</name>
</gene>
<evidence type="ECO:0000256" key="3">
    <source>
        <dbReference type="ARBA" id="ARBA00023102"/>
    </source>
</evidence>
<dbReference type="InterPro" id="IPR014729">
    <property type="entry name" value="Rossmann-like_a/b/a_fold"/>
</dbReference>
<dbReference type="SUPFAM" id="SSF52402">
    <property type="entry name" value="Adenine nucleotide alpha hydrolases-like"/>
    <property type="match status" value="1"/>
</dbReference>
<protein>
    <submittedName>
        <fullName evidence="6">N-acetyl sugar amidotransferase</fullName>
    </submittedName>
</protein>
<comment type="pathway">
    <text evidence="4">Amino-acid biosynthesis.</text>
</comment>
<organism evidence="6">
    <name type="scientific">Microbacterium sp. A8/3-1</name>
    <dbReference type="NCBI Taxonomy" id="3160749"/>
    <lineage>
        <taxon>Bacteria</taxon>
        <taxon>Bacillati</taxon>
        <taxon>Actinomycetota</taxon>
        <taxon>Actinomycetes</taxon>
        <taxon>Micrococcales</taxon>
        <taxon>Microbacteriaceae</taxon>
        <taxon>Microbacterium</taxon>
    </lineage>
</organism>
<dbReference type="Gene3D" id="3.20.20.70">
    <property type="entry name" value="Aldolase class I"/>
    <property type="match status" value="1"/>
</dbReference>
<dbReference type="InterPro" id="IPR013785">
    <property type="entry name" value="Aldolase_TIM"/>
</dbReference>
<dbReference type="GO" id="GO:0000107">
    <property type="term" value="F:imidazoleglycerol-phosphate synthase activity"/>
    <property type="evidence" value="ECO:0007669"/>
    <property type="project" value="TreeGrafter"/>
</dbReference>
<keyword evidence="3 5" id="KW-0368">Histidine biosynthesis</keyword>
<dbReference type="PANTHER" id="PTHR21235:SF2">
    <property type="entry name" value="IMIDAZOLE GLYCEROL PHOSPHATE SYNTHASE HISHF"/>
    <property type="match status" value="1"/>
</dbReference>
<dbReference type="Pfam" id="PF00977">
    <property type="entry name" value="His_biosynth"/>
    <property type="match status" value="1"/>
</dbReference>
<reference evidence="6" key="1">
    <citation type="submission" date="2024-06" db="EMBL/GenBank/DDBJ databases">
        <title>Draft genome sequence of Microbacterium sp. strain A8/3-1, isolated from Oxytropis tragacanthoides Fisch. ex DC. Root nodules in the Altai region of Russia.</title>
        <authorList>
            <person name="Sazanova A."/>
            <person name="Guro P."/>
            <person name="Kuznetsova I."/>
            <person name="Belimov A."/>
            <person name="Safronova V."/>
        </authorList>
    </citation>
    <scope>NUCLEOTIDE SEQUENCE</scope>
    <source>
        <strain evidence="6">A8/3-1</strain>
    </source>
</reference>
<evidence type="ECO:0000256" key="1">
    <source>
        <dbReference type="ARBA" id="ARBA00009667"/>
    </source>
</evidence>
<dbReference type="Gene3D" id="3.40.50.620">
    <property type="entry name" value="HUPs"/>
    <property type="match status" value="1"/>
</dbReference>
<dbReference type="PANTHER" id="PTHR21235">
    <property type="entry name" value="IMIDAZOLE GLYCEROL PHOSPHATE SYNTHASE SUBUNIT HISF/H IGP SYNTHASE SUBUNIT HISF/H"/>
    <property type="match status" value="1"/>
</dbReference>
<dbReference type="EMBL" id="CP158357">
    <property type="protein sequence ID" value="XBX79712.1"/>
    <property type="molecule type" value="Genomic_DNA"/>
</dbReference>
<accession>A0AAU7W1S8</accession>
<dbReference type="NCBIfam" id="TIGR03573">
    <property type="entry name" value="WbuX"/>
    <property type="match status" value="1"/>
</dbReference>
<proteinExistence type="inferred from homology"/>
<name>A0AAU7W1S8_9MICO</name>
<dbReference type="InterPro" id="IPR020022">
    <property type="entry name" value="N-acetyl_sugar_amidoTrfase"/>
</dbReference>
<sequence length="661" mass="73488">MHVYPRLIPVLLLEGDRLVKTKGFEDPRYVGDPVNVISIFNDLEVDELVILDIGAAKSRVPARMELLNRIATEAFIPLAYGGGVETAAQAQAIIAAGFEKIIVNTALITHPDAVREMVRALGSQAIVASLDVRGTEDGYVVHTGGGADAAAFTVDEWVALATDVGVGEILVTNIDHEGTREGIDLDLVRAVAATATVPVIAHGGVGGRTDLVAPIEHAGASAVAAGTAFVMQSGRESVLINYPTRPQIDALFGHLFDGRGEPIAAQQFGREFDAATSDEFLSSPNVCRRCIITSDVPGAAFDADGVCYYCHLHDSLDKQYPIGVESEKALDKFVAELKAAGRGKKYDCIMGVSGGTDSSYLAHLLVKKGVRPLAVHFDNTWNSPTATSNIFAVLDKLGVDLETYVVDNAEYDDIYRSFMLAGVKDIEAPTDIGFMGVLYRAAEKHGIRHIVEGHSFRTEGISPMGWLYMDGGYIKGVHKLFGTVPMKTYPNLDFANFVKWSAFSRIQRTRPLYWIDYNKEDAKRFLADEYGWQWYGGHHLENRFTAFYHTYFLPTRFGINFRQIELSALVRSGQMDRRLAAAQFIEPRHGDPELIAMVKKRIGFDDAGFEHIMTMPKKDYTDYPTYKRRFELLRPFFWLMWKLDRVPKSFYVKFCIPRKKR</sequence>
<evidence type="ECO:0000256" key="2">
    <source>
        <dbReference type="ARBA" id="ARBA00022605"/>
    </source>
</evidence>
<dbReference type="InterPro" id="IPR050064">
    <property type="entry name" value="IGPS_HisA/HisF"/>
</dbReference>